<feature type="domain" description="DUF4395" evidence="2">
    <location>
        <begin position="3"/>
        <end position="130"/>
    </location>
</feature>
<evidence type="ECO:0000313" key="4">
    <source>
        <dbReference type="Proteomes" id="UP000660339"/>
    </source>
</evidence>
<evidence type="ECO:0000313" key="3">
    <source>
        <dbReference type="EMBL" id="GIG17474.1"/>
    </source>
</evidence>
<dbReference type="Pfam" id="PF14340">
    <property type="entry name" value="DUF4395"/>
    <property type="match status" value="1"/>
</dbReference>
<feature type="transmembrane region" description="Helical" evidence="1">
    <location>
        <begin position="75"/>
        <end position="94"/>
    </location>
</feature>
<keyword evidence="4" id="KW-1185">Reference proteome</keyword>
<keyword evidence="1" id="KW-1133">Transmembrane helix</keyword>
<gene>
    <name evidence="3" type="ORF">Cme02nite_58060</name>
</gene>
<reference evidence="3" key="1">
    <citation type="submission" date="2021-01" db="EMBL/GenBank/DDBJ databases">
        <title>Whole genome shotgun sequence of Catellatospora methionotrophica NBRC 14553.</title>
        <authorList>
            <person name="Komaki H."/>
            <person name="Tamura T."/>
        </authorList>
    </citation>
    <scope>NUCLEOTIDE SEQUENCE</scope>
    <source>
        <strain evidence="3">NBRC 14553</strain>
    </source>
</reference>
<evidence type="ECO:0000256" key="1">
    <source>
        <dbReference type="SAM" id="Phobius"/>
    </source>
</evidence>
<dbReference type="Proteomes" id="UP000660339">
    <property type="component" value="Unassembled WGS sequence"/>
</dbReference>
<dbReference type="InterPro" id="IPR025508">
    <property type="entry name" value="DUF4395"/>
</dbReference>
<comment type="caution">
    <text evidence="3">The sequence shown here is derived from an EMBL/GenBank/DDBJ whole genome shotgun (WGS) entry which is preliminary data.</text>
</comment>
<name>A0A8J3LEY7_9ACTN</name>
<dbReference type="AlphaFoldDB" id="A0A8J3LEY7"/>
<sequence length="143" mass="14743">MTDPRGPRFAAAVTTVVMVAVLLTGSGWLALAQAAVFALTAAQPRLGPYGLLFRTLLAPRLGRPAELEPLAPVRFAQAVGFVFAAVATLGYLLGSPLTGAIAAAFALAAAFLNAAFGLCLGCELFLAYRRLTGRPLAARVPTS</sequence>
<dbReference type="RefSeq" id="WP_166387543.1">
    <property type="nucleotide sequence ID" value="NZ_BAAATT010000037.1"/>
</dbReference>
<dbReference type="EMBL" id="BONJ01000031">
    <property type="protein sequence ID" value="GIG17474.1"/>
    <property type="molecule type" value="Genomic_DNA"/>
</dbReference>
<keyword evidence="1" id="KW-0812">Transmembrane</keyword>
<accession>A0A8J3LEY7</accession>
<feature type="transmembrane region" description="Helical" evidence="1">
    <location>
        <begin position="12"/>
        <end position="40"/>
    </location>
</feature>
<protein>
    <submittedName>
        <fullName evidence="3">Membrane protein</fullName>
    </submittedName>
</protein>
<evidence type="ECO:0000259" key="2">
    <source>
        <dbReference type="Pfam" id="PF14340"/>
    </source>
</evidence>
<feature type="transmembrane region" description="Helical" evidence="1">
    <location>
        <begin position="100"/>
        <end position="126"/>
    </location>
</feature>
<organism evidence="3 4">
    <name type="scientific">Catellatospora methionotrophica</name>
    <dbReference type="NCBI Taxonomy" id="121620"/>
    <lineage>
        <taxon>Bacteria</taxon>
        <taxon>Bacillati</taxon>
        <taxon>Actinomycetota</taxon>
        <taxon>Actinomycetes</taxon>
        <taxon>Micromonosporales</taxon>
        <taxon>Micromonosporaceae</taxon>
        <taxon>Catellatospora</taxon>
    </lineage>
</organism>
<proteinExistence type="predicted"/>
<keyword evidence="1" id="KW-0472">Membrane</keyword>